<dbReference type="EMBL" id="CAXAMM010005755">
    <property type="protein sequence ID" value="CAK9008444.1"/>
    <property type="molecule type" value="Genomic_DNA"/>
</dbReference>
<feature type="non-terminal residue" evidence="2">
    <location>
        <position position="1"/>
    </location>
</feature>
<evidence type="ECO:0000313" key="2">
    <source>
        <dbReference type="EMBL" id="CAK9008444.1"/>
    </source>
</evidence>
<feature type="compositionally biased region" description="Polar residues" evidence="1">
    <location>
        <begin position="120"/>
        <end position="129"/>
    </location>
</feature>
<name>A0ABP0J252_9DINO</name>
<dbReference type="Proteomes" id="UP001642464">
    <property type="component" value="Unassembled WGS sequence"/>
</dbReference>
<organism evidence="2 3">
    <name type="scientific">Durusdinium trenchii</name>
    <dbReference type="NCBI Taxonomy" id="1381693"/>
    <lineage>
        <taxon>Eukaryota</taxon>
        <taxon>Sar</taxon>
        <taxon>Alveolata</taxon>
        <taxon>Dinophyceae</taxon>
        <taxon>Suessiales</taxon>
        <taxon>Symbiodiniaceae</taxon>
        <taxon>Durusdinium</taxon>
    </lineage>
</organism>
<sequence>EKPAEPEAPLPEAKAPEPLPEAPKALPEAPEPLPQAPEVLPEAPEVLPEAREVLPEAPEALPEARKTPLPAEPSHEAAAIPPEPPANPPGETYLDDPGWLDGEELEDTVPGSPRIDPPSRRTNPPSNHAQVGESGDIYSAKDLKNMKEDDIIRLVHEGMIPIHLINTSNCRKLAMKMNRRMEAHDAVNFPNCLKLFEGSNDDRKKLLRQFLLDHRNLEKMEHQFDLARTNEKEQKGVEELLTIEGMRKAGVSEQKIKRIVATKKPVLDEEYPDLMEEARWWVNVSTTRSQSDRITTTLSASAAVKGGADVANLLSSDLQGPKQTLAPVNADQLTQMLALTNAP</sequence>
<gene>
    <name evidence="2" type="ORF">SCF082_LOCUS9862</name>
</gene>
<reference evidence="2 3" key="1">
    <citation type="submission" date="2024-02" db="EMBL/GenBank/DDBJ databases">
        <authorList>
            <person name="Chen Y."/>
            <person name="Shah S."/>
            <person name="Dougan E. K."/>
            <person name="Thang M."/>
            <person name="Chan C."/>
        </authorList>
    </citation>
    <scope>NUCLEOTIDE SEQUENCE [LARGE SCALE GENOMIC DNA]</scope>
</reference>
<keyword evidence="3" id="KW-1185">Reference proteome</keyword>
<accession>A0ABP0J252</accession>
<protein>
    <submittedName>
        <fullName evidence="2">Angiopoietin-related protein 1</fullName>
    </submittedName>
</protein>
<comment type="caution">
    <text evidence="2">The sequence shown here is derived from an EMBL/GenBank/DDBJ whole genome shotgun (WGS) entry which is preliminary data.</text>
</comment>
<feature type="region of interest" description="Disordered" evidence="1">
    <location>
        <begin position="1"/>
        <end position="137"/>
    </location>
</feature>
<proteinExistence type="predicted"/>
<feature type="compositionally biased region" description="Low complexity" evidence="1">
    <location>
        <begin position="36"/>
        <end position="47"/>
    </location>
</feature>
<evidence type="ECO:0000313" key="3">
    <source>
        <dbReference type="Proteomes" id="UP001642464"/>
    </source>
</evidence>
<feature type="non-terminal residue" evidence="2">
    <location>
        <position position="343"/>
    </location>
</feature>
<evidence type="ECO:0000256" key="1">
    <source>
        <dbReference type="SAM" id="MobiDB-lite"/>
    </source>
</evidence>